<dbReference type="GO" id="GO:0005829">
    <property type="term" value="C:cytosol"/>
    <property type="evidence" value="ECO:0007669"/>
    <property type="project" value="TreeGrafter"/>
</dbReference>
<reference evidence="3" key="1">
    <citation type="journal article" date="2020" name="BMC Genomics">
        <title>Correction to: Identification and distribution of gene clusters required for synthesis of sphingolipid metabolism inhibitors in diverse species of the filamentous fungus Fusarium.</title>
        <authorList>
            <person name="Kim H.S."/>
            <person name="Lohmar J.M."/>
            <person name="Busman M."/>
            <person name="Brown D.W."/>
            <person name="Naumann T.A."/>
            <person name="Divon H.H."/>
            <person name="Lysoe E."/>
            <person name="Uhlig S."/>
            <person name="Proctor R.H."/>
        </authorList>
    </citation>
    <scope>NUCLEOTIDE SEQUENCE</scope>
    <source>
        <strain evidence="3">NRRL 20472</strain>
    </source>
</reference>
<dbReference type="InterPro" id="IPR050357">
    <property type="entry name" value="Arrestin_domain-protein"/>
</dbReference>
<evidence type="ECO:0000313" key="3">
    <source>
        <dbReference type="EMBL" id="KAF4959281.1"/>
    </source>
</evidence>
<feature type="domain" description="Arrestin C-terminal-like" evidence="2">
    <location>
        <begin position="184"/>
        <end position="323"/>
    </location>
</feature>
<dbReference type="AlphaFoldDB" id="A0A8H4X367"/>
<comment type="similarity">
    <text evidence="1">Belongs to the arrestin family.</text>
</comment>
<dbReference type="GO" id="GO:0005886">
    <property type="term" value="C:plasma membrane"/>
    <property type="evidence" value="ECO:0007669"/>
    <property type="project" value="TreeGrafter"/>
</dbReference>
<dbReference type="InterPro" id="IPR014752">
    <property type="entry name" value="Arrestin-like_C"/>
</dbReference>
<gene>
    <name evidence="3" type="ORF">FSARC_10798</name>
</gene>
<accession>A0A8H4X367</accession>
<reference evidence="3" key="2">
    <citation type="submission" date="2020-05" db="EMBL/GenBank/DDBJ databases">
        <authorList>
            <person name="Kim H.-S."/>
            <person name="Proctor R.H."/>
            <person name="Brown D.W."/>
        </authorList>
    </citation>
    <scope>NUCLEOTIDE SEQUENCE</scope>
    <source>
        <strain evidence="3">NRRL 20472</strain>
    </source>
</reference>
<dbReference type="PANTHER" id="PTHR11188:SF17">
    <property type="entry name" value="FI21816P1"/>
    <property type="match status" value="1"/>
</dbReference>
<keyword evidence="4" id="KW-1185">Reference proteome</keyword>
<dbReference type="EMBL" id="JABEXW010000666">
    <property type="protein sequence ID" value="KAF4959281.1"/>
    <property type="molecule type" value="Genomic_DNA"/>
</dbReference>
<dbReference type="Gene3D" id="2.60.40.640">
    <property type="match status" value="1"/>
</dbReference>
<evidence type="ECO:0000313" key="4">
    <source>
        <dbReference type="Proteomes" id="UP000622797"/>
    </source>
</evidence>
<dbReference type="GO" id="GO:0031625">
    <property type="term" value="F:ubiquitin protein ligase binding"/>
    <property type="evidence" value="ECO:0007669"/>
    <property type="project" value="TreeGrafter"/>
</dbReference>
<dbReference type="Proteomes" id="UP000622797">
    <property type="component" value="Unassembled WGS sequence"/>
</dbReference>
<protein>
    <recommendedName>
        <fullName evidence="2">Arrestin C-terminal-like domain-containing protein</fullName>
    </recommendedName>
</protein>
<proteinExistence type="inferred from homology"/>
<evidence type="ECO:0000259" key="2">
    <source>
        <dbReference type="SMART" id="SM01017"/>
    </source>
</evidence>
<dbReference type="SMART" id="SM01017">
    <property type="entry name" value="Arrestin_C"/>
    <property type="match status" value="1"/>
</dbReference>
<dbReference type="Pfam" id="PF02752">
    <property type="entry name" value="Arrestin_C"/>
    <property type="match status" value="1"/>
</dbReference>
<dbReference type="GO" id="GO:0070086">
    <property type="term" value="P:ubiquitin-dependent endocytosis"/>
    <property type="evidence" value="ECO:0007669"/>
    <property type="project" value="TreeGrafter"/>
</dbReference>
<dbReference type="PANTHER" id="PTHR11188">
    <property type="entry name" value="ARRESTIN DOMAIN CONTAINING PROTEIN"/>
    <property type="match status" value="1"/>
</dbReference>
<evidence type="ECO:0000256" key="1">
    <source>
        <dbReference type="ARBA" id="ARBA00005298"/>
    </source>
</evidence>
<name>A0A8H4X367_9HYPO</name>
<organism evidence="3 4">
    <name type="scientific">Fusarium sarcochroum</name>
    <dbReference type="NCBI Taxonomy" id="1208366"/>
    <lineage>
        <taxon>Eukaryota</taxon>
        <taxon>Fungi</taxon>
        <taxon>Dikarya</taxon>
        <taxon>Ascomycota</taxon>
        <taxon>Pezizomycotina</taxon>
        <taxon>Sordariomycetes</taxon>
        <taxon>Hypocreomycetidae</taxon>
        <taxon>Hypocreales</taxon>
        <taxon>Nectriaceae</taxon>
        <taxon>Fusarium</taxon>
        <taxon>Fusarium lateritium species complex</taxon>
    </lineage>
</organism>
<sequence length="381" mass="42945">MATKPSVGSFLAKLTGPRRARLTISPSCDYIFITGHGDEARGQFLRGKVSLFVPESQKIRGVQLKMVGRRWLGDHKAETEDEVKWQTSETIVHQWDPFIVTDQVGQPVKNGRQYEWPFELFICGDQEESFKGCNRCSMTYLLEASTVHRDAVRSSYAFRPIRIIRSPSFSSYELMDPTTVQGKWSGKAEYNVSIRHKAIALGGLIPIEAQLAPLSPTAKITKARFYLREFHRIRDKSVADCSTYDGQRIVTDWPLKLDNESLQGYSWQQCLHLPHAVRNCSPDFSLCGITIHHALHFEVTLCTDGKITEEEVSMPIHLFVSPELPINGWGVFVRDTTIAIKESKDMLAEGIRIPPKYCEGDFGVEGYGTPVGTPPPAYSEF</sequence>
<comment type="caution">
    <text evidence="3">The sequence shown here is derived from an EMBL/GenBank/DDBJ whole genome shotgun (WGS) entry which is preliminary data.</text>
</comment>
<dbReference type="GO" id="GO:0030674">
    <property type="term" value="F:protein-macromolecule adaptor activity"/>
    <property type="evidence" value="ECO:0007669"/>
    <property type="project" value="TreeGrafter"/>
</dbReference>
<dbReference type="OrthoDB" id="2333384at2759"/>
<dbReference type="InterPro" id="IPR011022">
    <property type="entry name" value="Arrestin_C-like"/>
</dbReference>